<keyword evidence="4" id="KW-1185">Reference proteome</keyword>
<dbReference type="GeneID" id="13883147"/>
<reference evidence="3 4" key="1">
    <citation type="journal article" date="2011" name="Proc. Natl. Acad. Sci. U.S.A.">
        <title>Evolutionary erosion of yeast sex chromosomes by mating-type switching accidents.</title>
        <authorList>
            <person name="Gordon J.L."/>
            <person name="Armisen D."/>
            <person name="Proux-Wera E."/>
            <person name="Oheigeartaigh S.S."/>
            <person name="Byrne K.P."/>
            <person name="Wolfe K.H."/>
        </authorList>
    </citation>
    <scope>NUCLEOTIDE SEQUENCE [LARGE SCALE GENOMIC DNA]</scope>
    <source>
        <strain evidence="4">ATCC 22294 / BCRC 22015 / CBS 2517 / CECT 1963 / NBRC 1671 / NRRL Y-8276</strain>
    </source>
</reference>
<dbReference type="EMBL" id="HE650825">
    <property type="protein sequence ID" value="CCF58410.1"/>
    <property type="molecule type" value="Genomic_DNA"/>
</dbReference>
<dbReference type="KEGG" id="kaf:KAFR_0E02570"/>
<evidence type="ECO:0000313" key="3">
    <source>
        <dbReference type="EMBL" id="CCF58410.1"/>
    </source>
</evidence>
<organism evidence="3 4">
    <name type="scientific">Kazachstania africana (strain ATCC 22294 / BCRC 22015 / CBS 2517 / CECT 1963 / NBRC 1671 / NRRL Y-8276)</name>
    <name type="common">Yeast</name>
    <name type="synonym">Kluyveromyces africanus</name>
    <dbReference type="NCBI Taxonomy" id="1071382"/>
    <lineage>
        <taxon>Eukaryota</taxon>
        <taxon>Fungi</taxon>
        <taxon>Dikarya</taxon>
        <taxon>Ascomycota</taxon>
        <taxon>Saccharomycotina</taxon>
        <taxon>Saccharomycetes</taxon>
        <taxon>Saccharomycetales</taxon>
        <taxon>Saccharomycetaceae</taxon>
        <taxon>Kazachstania</taxon>
    </lineage>
</organism>
<dbReference type="OrthoDB" id="4065716at2759"/>
<name>H2AVL0_KAZAF</name>
<evidence type="ECO:0000259" key="2">
    <source>
        <dbReference type="PROSITE" id="PS50181"/>
    </source>
</evidence>
<dbReference type="PROSITE" id="PS50181">
    <property type="entry name" value="FBOX"/>
    <property type="match status" value="1"/>
</dbReference>
<dbReference type="HOGENOM" id="CLU_874537_0_0_1"/>
<protein>
    <recommendedName>
        <fullName evidence="2">F-box domain-containing protein</fullName>
    </recommendedName>
</protein>
<evidence type="ECO:0000313" key="4">
    <source>
        <dbReference type="Proteomes" id="UP000005220"/>
    </source>
</evidence>
<proteinExistence type="predicted"/>
<feature type="domain" description="F-box" evidence="2">
    <location>
        <begin position="5"/>
        <end position="56"/>
    </location>
</feature>
<dbReference type="FunCoup" id="H2AVL0">
    <property type="interactions" value="103"/>
</dbReference>
<sequence>MALIAKNLTELPITVLQRIFLYSNAEDLYSLSQSCIYFKLLLSQYKGTNASSISSMLFNHSASLLNKNKLLWMSTEQDGTISKSVISYLNNIKNIKHSSKEDDEEYDNITLISESLSTPVKNKHLLHKNELHPVSPTLSNASRSSPNSIFSDNEWDLSNDDTFNSIIASEEHKDRESSTDSILKLRDSKKVKDKKKFFEKLILKDNEVLTSEKLKRRVSSNDLVLLDENILPKSSNPRDISQKYLKEVQRINSNDSTENLGKNSENQRLKNKVKMYEKNIMQINASKGVSVNSGTLNHGRGRLQVIVTPDNKISYKKL</sequence>
<dbReference type="RefSeq" id="XP_003957545.1">
    <property type="nucleotide sequence ID" value="XM_003957496.1"/>
</dbReference>
<dbReference type="AlphaFoldDB" id="H2AVL0"/>
<feature type="coiled-coil region" evidence="1">
    <location>
        <begin position="259"/>
        <end position="286"/>
    </location>
</feature>
<dbReference type="InterPro" id="IPR001810">
    <property type="entry name" value="F-box_dom"/>
</dbReference>
<keyword evidence="1" id="KW-0175">Coiled coil</keyword>
<gene>
    <name evidence="3" type="primary">KAFR0E02570</name>
    <name evidence="3" type="ORF">KAFR_0E02570</name>
</gene>
<accession>H2AVL0</accession>
<dbReference type="InParanoid" id="H2AVL0"/>
<evidence type="ECO:0000256" key="1">
    <source>
        <dbReference type="SAM" id="Coils"/>
    </source>
</evidence>
<dbReference type="Proteomes" id="UP000005220">
    <property type="component" value="Chromosome 5"/>
</dbReference>